<dbReference type="GO" id="GO:0016787">
    <property type="term" value="F:hydrolase activity"/>
    <property type="evidence" value="ECO:0007669"/>
    <property type="project" value="UniProtKB-KW"/>
</dbReference>
<dbReference type="AlphaFoldDB" id="A0A318UD86"/>
<feature type="domain" description="DEAD-box RNA helicase Q" evidence="10">
    <location>
        <begin position="64"/>
        <end position="92"/>
    </location>
</feature>
<dbReference type="GO" id="GO:0003724">
    <property type="term" value="F:RNA helicase activity"/>
    <property type="evidence" value="ECO:0007669"/>
    <property type="project" value="InterPro"/>
</dbReference>
<dbReference type="Pfam" id="PF00271">
    <property type="entry name" value="Helicase_C"/>
    <property type="match status" value="1"/>
</dbReference>
<feature type="domain" description="Helicase ATP-binding" evidence="8">
    <location>
        <begin position="95"/>
        <end position="270"/>
    </location>
</feature>
<evidence type="ECO:0000256" key="5">
    <source>
        <dbReference type="ARBA" id="ARBA00038437"/>
    </source>
</evidence>
<dbReference type="GO" id="GO:0003676">
    <property type="term" value="F:nucleic acid binding"/>
    <property type="evidence" value="ECO:0007669"/>
    <property type="project" value="InterPro"/>
</dbReference>
<dbReference type="InterPro" id="IPR011545">
    <property type="entry name" value="DEAD/DEAH_box_helicase_dom"/>
</dbReference>
<dbReference type="GO" id="GO:0005524">
    <property type="term" value="F:ATP binding"/>
    <property type="evidence" value="ECO:0007669"/>
    <property type="project" value="UniProtKB-KW"/>
</dbReference>
<dbReference type="InterPro" id="IPR044742">
    <property type="entry name" value="DEAD/DEAH_RhlB"/>
</dbReference>
<comment type="caution">
    <text evidence="11">The sequence shown here is derived from an EMBL/GenBank/DDBJ whole genome shotgun (WGS) entry which is preliminary data.</text>
</comment>
<dbReference type="PANTHER" id="PTHR47959:SF13">
    <property type="entry name" value="ATP-DEPENDENT RNA HELICASE RHLE"/>
    <property type="match status" value="1"/>
</dbReference>
<sequence length="514" mass="55149">MWQSSRLRCRVSSRFPHESTIGTIGLTFTRGAGCNALHRPPATAPARGHDPLRASAPRKTNPLETFENLGLAPMLLKNLAGLGLTKPTPIQAKAIPHIVRGRDILGLAQTGTGKTAAFGLPMLTRILAYGKRPAPKTVRALILAPTRELATQIHDNLAAYAEGAPVRIQRVVGGASINVQSEKLSKGCDVLIATPGRLIDLIERRALVLSETKYLVLDEADQMLDIGFIHALRRIAKLIPAERQTLLFSATMPKLMEELAESYLSDPIRVEVAPPGKAAEKIDQGVHFTTQGEKATLLAEYISRHPGELAVVFNRTKHGSDKLAKLLEKWGFSVTAIHGNKSQGQRERALSSFRASEVQVLVATDVAARGLDIPQVAHVYNYDLPNVPENYVHRIGRTARAGRDGRAVAFCGPLEMTDLRAIEAAMGAKIPVIGGEAHAEGGSRPAPGRSGQQKKPHRGQGPKPARDGEAKQARKPEAKAAAKPAAKRGGRAEGHAPTGGQAAPKRPARAQRGH</sequence>
<dbReference type="InterPro" id="IPR050079">
    <property type="entry name" value="DEAD_box_RNA_helicase"/>
</dbReference>
<keyword evidence="4" id="KW-0067">ATP-binding</keyword>
<dbReference type="InterPro" id="IPR001650">
    <property type="entry name" value="Helicase_C-like"/>
</dbReference>
<dbReference type="Pfam" id="PF00270">
    <property type="entry name" value="DEAD"/>
    <property type="match status" value="1"/>
</dbReference>
<feature type="region of interest" description="Disordered" evidence="7">
    <location>
        <begin position="435"/>
        <end position="514"/>
    </location>
</feature>
<dbReference type="InterPro" id="IPR014014">
    <property type="entry name" value="RNA_helicase_DEAD_Q_motif"/>
</dbReference>
<evidence type="ECO:0000313" key="12">
    <source>
        <dbReference type="Proteomes" id="UP000247727"/>
    </source>
</evidence>
<dbReference type="PROSITE" id="PS51194">
    <property type="entry name" value="HELICASE_CTER"/>
    <property type="match status" value="1"/>
</dbReference>
<dbReference type="SUPFAM" id="SSF52540">
    <property type="entry name" value="P-loop containing nucleoside triphosphate hydrolases"/>
    <property type="match status" value="1"/>
</dbReference>
<dbReference type="PANTHER" id="PTHR47959">
    <property type="entry name" value="ATP-DEPENDENT RNA HELICASE RHLE-RELATED"/>
    <property type="match status" value="1"/>
</dbReference>
<dbReference type="EMBL" id="QJTK01000005">
    <property type="protein sequence ID" value="PYF10320.1"/>
    <property type="molecule type" value="Genomic_DNA"/>
</dbReference>
<dbReference type="Gene3D" id="3.40.50.300">
    <property type="entry name" value="P-loop containing nucleotide triphosphate hydrolases"/>
    <property type="match status" value="2"/>
</dbReference>
<dbReference type="PROSITE" id="PS51195">
    <property type="entry name" value="Q_MOTIF"/>
    <property type="match status" value="1"/>
</dbReference>
<feature type="domain" description="Helicase C-terminal" evidence="9">
    <location>
        <begin position="281"/>
        <end position="441"/>
    </location>
</feature>
<dbReference type="SMART" id="SM00490">
    <property type="entry name" value="HELICc"/>
    <property type="match status" value="1"/>
</dbReference>
<evidence type="ECO:0000256" key="2">
    <source>
        <dbReference type="ARBA" id="ARBA00022801"/>
    </source>
</evidence>
<gene>
    <name evidence="11" type="ORF">C8J30_105129</name>
</gene>
<feature type="compositionally biased region" description="Basic and acidic residues" evidence="7">
    <location>
        <begin position="464"/>
        <end position="480"/>
    </location>
</feature>
<evidence type="ECO:0000256" key="1">
    <source>
        <dbReference type="ARBA" id="ARBA00022741"/>
    </source>
</evidence>
<keyword evidence="3 11" id="KW-0347">Helicase</keyword>
<dbReference type="InterPro" id="IPR014001">
    <property type="entry name" value="Helicase_ATP-bd"/>
</dbReference>
<protein>
    <submittedName>
        <fullName evidence="11">ATP-dependent RNA helicase RhlE</fullName>
    </submittedName>
</protein>
<evidence type="ECO:0000259" key="10">
    <source>
        <dbReference type="PROSITE" id="PS51195"/>
    </source>
</evidence>
<comment type="similarity">
    <text evidence="5">Belongs to the DEAD box helicase family.</text>
</comment>
<evidence type="ECO:0000256" key="6">
    <source>
        <dbReference type="PROSITE-ProRule" id="PRU00552"/>
    </source>
</evidence>
<evidence type="ECO:0000256" key="3">
    <source>
        <dbReference type="ARBA" id="ARBA00022806"/>
    </source>
</evidence>
<dbReference type="Proteomes" id="UP000247727">
    <property type="component" value="Unassembled WGS sequence"/>
</dbReference>
<evidence type="ECO:0000259" key="9">
    <source>
        <dbReference type="PROSITE" id="PS51194"/>
    </source>
</evidence>
<keyword evidence="12" id="KW-1185">Reference proteome</keyword>
<feature type="short sequence motif" description="Q motif" evidence="6">
    <location>
        <begin position="64"/>
        <end position="92"/>
    </location>
</feature>
<dbReference type="PROSITE" id="PS51192">
    <property type="entry name" value="HELICASE_ATP_BIND_1"/>
    <property type="match status" value="1"/>
</dbReference>
<dbReference type="CDD" id="cd00268">
    <property type="entry name" value="DEADc"/>
    <property type="match status" value="1"/>
</dbReference>
<name>A0A318UD86_9RHOB</name>
<organism evidence="11 12">
    <name type="scientific">Rhodobacter viridis</name>
    <dbReference type="NCBI Taxonomy" id="1054202"/>
    <lineage>
        <taxon>Bacteria</taxon>
        <taxon>Pseudomonadati</taxon>
        <taxon>Pseudomonadota</taxon>
        <taxon>Alphaproteobacteria</taxon>
        <taxon>Rhodobacterales</taxon>
        <taxon>Rhodobacter group</taxon>
        <taxon>Rhodobacter</taxon>
    </lineage>
</organism>
<dbReference type="InterPro" id="IPR027417">
    <property type="entry name" value="P-loop_NTPase"/>
</dbReference>
<evidence type="ECO:0000256" key="4">
    <source>
        <dbReference type="ARBA" id="ARBA00022840"/>
    </source>
</evidence>
<evidence type="ECO:0000313" key="11">
    <source>
        <dbReference type="EMBL" id="PYF10320.1"/>
    </source>
</evidence>
<dbReference type="GO" id="GO:0005829">
    <property type="term" value="C:cytosol"/>
    <property type="evidence" value="ECO:0007669"/>
    <property type="project" value="TreeGrafter"/>
</dbReference>
<reference evidence="11 12" key="1">
    <citation type="submission" date="2018-06" db="EMBL/GenBank/DDBJ databases">
        <title>Genomic Encyclopedia of Type Strains, Phase III (KMG-III): the genomes of soil and plant-associated and newly described type strains.</title>
        <authorList>
            <person name="Whitman W."/>
        </authorList>
    </citation>
    <scope>NUCLEOTIDE SEQUENCE [LARGE SCALE GENOMIC DNA]</scope>
    <source>
        <strain evidence="11 12">JA737</strain>
    </source>
</reference>
<dbReference type="SMART" id="SM00487">
    <property type="entry name" value="DEXDc"/>
    <property type="match status" value="1"/>
</dbReference>
<dbReference type="CDD" id="cd18787">
    <property type="entry name" value="SF2_C_DEAD"/>
    <property type="match status" value="1"/>
</dbReference>
<accession>A0A318UD86</accession>
<proteinExistence type="inferred from homology"/>
<evidence type="ECO:0000256" key="7">
    <source>
        <dbReference type="SAM" id="MobiDB-lite"/>
    </source>
</evidence>
<evidence type="ECO:0000259" key="8">
    <source>
        <dbReference type="PROSITE" id="PS51192"/>
    </source>
</evidence>
<keyword evidence="1" id="KW-0547">Nucleotide-binding</keyword>
<feature type="region of interest" description="Disordered" evidence="7">
    <location>
        <begin position="38"/>
        <end position="60"/>
    </location>
</feature>
<keyword evidence="2" id="KW-0378">Hydrolase</keyword>